<reference evidence="2 3" key="1">
    <citation type="journal article" date="2021" name="Elife">
        <title>Chloroplast acquisition without the gene transfer in kleptoplastic sea slugs, Plakobranchus ocellatus.</title>
        <authorList>
            <person name="Maeda T."/>
            <person name="Takahashi S."/>
            <person name="Yoshida T."/>
            <person name="Shimamura S."/>
            <person name="Takaki Y."/>
            <person name="Nagai Y."/>
            <person name="Toyoda A."/>
            <person name="Suzuki Y."/>
            <person name="Arimoto A."/>
            <person name="Ishii H."/>
            <person name="Satoh N."/>
            <person name="Nishiyama T."/>
            <person name="Hasebe M."/>
            <person name="Maruyama T."/>
            <person name="Minagawa J."/>
            <person name="Obokata J."/>
            <person name="Shigenobu S."/>
        </authorList>
    </citation>
    <scope>NUCLEOTIDE SEQUENCE [LARGE SCALE GENOMIC DNA]</scope>
</reference>
<organism evidence="2 3">
    <name type="scientific">Elysia marginata</name>
    <dbReference type="NCBI Taxonomy" id="1093978"/>
    <lineage>
        <taxon>Eukaryota</taxon>
        <taxon>Metazoa</taxon>
        <taxon>Spiralia</taxon>
        <taxon>Lophotrochozoa</taxon>
        <taxon>Mollusca</taxon>
        <taxon>Gastropoda</taxon>
        <taxon>Heterobranchia</taxon>
        <taxon>Euthyneura</taxon>
        <taxon>Panpulmonata</taxon>
        <taxon>Sacoglossa</taxon>
        <taxon>Placobranchoidea</taxon>
        <taxon>Plakobranchidae</taxon>
        <taxon>Elysia</taxon>
    </lineage>
</organism>
<gene>
    <name evidence="2" type="ORF">ElyMa_006458700</name>
</gene>
<feature type="region of interest" description="Disordered" evidence="1">
    <location>
        <begin position="1"/>
        <end position="115"/>
    </location>
</feature>
<name>A0AAV4I225_9GAST</name>
<evidence type="ECO:0000313" key="3">
    <source>
        <dbReference type="Proteomes" id="UP000762676"/>
    </source>
</evidence>
<protein>
    <submittedName>
        <fullName evidence="2">Uncharacterized protein</fullName>
    </submittedName>
</protein>
<feature type="compositionally biased region" description="Polar residues" evidence="1">
    <location>
        <begin position="1"/>
        <end position="21"/>
    </location>
</feature>
<evidence type="ECO:0000256" key="1">
    <source>
        <dbReference type="SAM" id="MobiDB-lite"/>
    </source>
</evidence>
<dbReference type="Proteomes" id="UP000762676">
    <property type="component" value="Unassembled WGS sequence"/>
</dbReference>
<keyword evidence="3" id="KW-1185">Reference proteome</keyword>
<evidence type="ECO:0000313" key="2">
    <source>
        <dbReference type="EMBL" id="GFS02997.1"/>
    </source>
</evidence>
<proteinExistence type="predicted"/>
<accession>A0AAV4I225</accession>
<comment type="caution">
    <text evidence="2">The sequence shown here is derived from an EMBL/GenBank/DDBJ whole genome shotgun (WGS) entry which is preliminary data.</text>
</comment>
<sequence length="115" mass="12768">MTNRASSPLTNSHNANKTNPEFSVRVGSSARTSLHPRRSGYLSLSGHLSTMTRRSPADKQHLNNTARAHLSHHPSSSTPRSGAAGRRQLGDMSNFQTYRQRHQFSDLPDSLRTCE</sequence>
<dbReference type="EMBL" id="BMAT01012972">
    <property type="protein sequence ID" value="GFS02997.1"/>
    <property type="molecule type" value="Genomic_DNA"/>
</dbReference>
<dbReference type="AlphaFoldDB" id="A0AAV4I225"/>